<evidence type="ECO:0000313" key="3">
    <source>
        <dbReference type="Proteomes" id="UP000640274"/>
    </source>
</evidence>
<dbReference type="PANTHER" id="PTHR30041:SF8">
    <property type="entry name" value="PROTEIN YFFB"/>
    <property type="match status" value="1"/>
</dbReference>
<dbReference type="SUPFAM" id="SSF52833">
    <property type="entry name" value="Thioredoxin-like"/>
    <property type="match status" value="1"/>
</dbReference>
<dbReference type="InterPro" id="IPR006660">
    <property type="entry name" value="Arsenate_reductase-like"/>
</dbReference>
<proteinExistence type="inferred from homology"/>
<dbReference type="Pfam" id="PF03960">
    <property type="entry name" value="ArsC"/>
    <property type="match status" value="1"/>
</dbReference>
<dbReference type="AlphaFoldDB" id="A0A934J5W4"/>
<dbReference type="InterPro" id="IPR036249">
    <property type="entry name" value="Thioredoxin-like_sf"/>
</dbReference>
<dbReference type="PANTHER" id="PTHR30041">
    <property type="entry name" value="ARSENATE REDUCTASE"/>
    <property type="match status" value="1"/>
</dbReference>
<dbReference type="EMBL" id="JAELUP010000107">
    <property type="protein sequence ID" value="MBJ6363854.1"/>
    <property type="molecule type" value="Genomic_DNA"/>
</dbReference>
<accession>A0A934J5W4</accession>
<dbReference type="InterPro" id="IPR006504">
    <property type="entry name" value="Tscrpt_reg_Spx/MgsR"/>
</dbReference>
<protein>
    <submittedName>
        <fullName evidence="2">Arsenate reductase family protein</fullName>
    </submittedName>
</protein>
<dbReference type="Gene3D" id="3.40.30.10">
    <property type="entry name" value="Glutaredoxin"/>
    <property type="match status" value="1"/>
</dbReference>
<sequence>MLKLQVYHYAKCGTCRNAIKWLQAKGHELELHDLFEQAPSENTIREWIARSGLDSKKFFNVSGEVYKELKLKDKLQEMSEEDKIKLLASNGRLIKRPVITDGGTVTVGFKEAELEQVWGE</sequence>
<evidence type="ECO:0000256" key="1">
    <source>
        <dbReference type="PROSITE-ProRule" id="PRU01282"/>
    </source>
</evidence>
<reference evidence="2" key="1">
    <citation type="submission" date="2020-12" db="EMBL/GenBank/DDBJ databases">
        <authorList>
            <person name="Huq M.A."/>
        </authorList>
    </citation>
    <scope>NUCLEOTIDE SEQUENCE</scope>
    <source>
        <strain evidence="2">MAHUQ-46</strain>
    </source>
</reference>
<evidence type="ECO:0000313" key="2">
    <source>
        <dbReference type="EMBL" id="MBJ6363854.1"/>
    </source>
</evidence>
<name>A0A934J5W4_9BACL</name>
<dbReference type="CDD" id="cd03036">
    <property type="entry name" value="ArsC_like"/>
    <property type="match status" value="1"/>
</dbReference>
<comment type="caution">
    <text evidence="2">The sequence shown here is derived from an EMBL/GenBank/DDBJ whole genome shotgun (WGS) entry which is preliminary data.</text>
</comment>
<comment type="similarity">
    <text evidence="1">Belongs to the ArsC family.</text>
</comment>
<gene>
    <name evidence="2" type="ORF">JFN88_21815</name>
</gene>
<dbReference type="NCBIfam" id="TIGR01617">
    <property type="entry name" value="arsC_related"/>
    <property type="match status" value="1"/>
</dbReference>
<dbReference type="RefSeq" id="WP_199021443.1">
    <property type="nucleotide sequence ID" value="NZ_JAELUP010000107.1"/>
</dbReference>
<dbReference type="PROSITE" id="PS51353">
    <property type="entry name" value="ARSC"/>
    <property type="match status" value="1"/>
</dbReference>
<organism evidence="2 3">
    <name type="scientific">Paenibacillus roseus</name>
    <dbReference type="NCBI Taxonomy" id="2798579"/>
    <lineage>
        <taxon>Bacteria</taxon>
        <taxon>Bacillati</taxon>
        <taxon>Bacillota</taxon>
        <taxon>Bacilli</taxon>
        <taxon>Bacillales</taxon>
        <taxon>Paenibacillaceae</taxon>
        <taxon>Paenibacillus</taxon>
    </lineage>
</organism>
<keyword evidence="3" id="KW-1185">Reference proteome</keyword>
<dbReference type="Proteomes" id="UP000640274">
    <property type="component" value="Unassembled WGS sequence"/>
</dbReference>